<dbReference type="GO" id="GO:0005737">
    <property type="term" value="C:cytoplasm"/>
    <property type="evidence" value="ECO:0007669"/>
    <property type="project" value="InterPro"/>
</dbReference>
<accession>A0A6J6EDS0</accession>
<protein>
    <recommendedName>
        <fullName evidence="1">tRNA(Ile)-lysidine synthetase</fullName>
        <ecNumber evidence="1">6.3.4.19</ecNumber>
    </recommendedName>
</protein>
<dbReference type="AlphaFoldDB" id="A0A6J6EDS0"/>
<dbReference type="Gene3D" id="3.40.50.620">
    <property type="entry name" value="HUPs"/>
    <property type="match status" value="1"/>
</dbReference>
<organism evidence="10">
    <name type="scientific">freshwater metagenome</name>
    <dbReference type="NCBI Taxonomy" id="449393"/>
    <lineage>
        <taxon>unclassified sequences</taxon>
        <taxon>metagenomes</taxon>
        <taxon>ecological metagenomes</taxon>
    </lineage>
</organism>
<keyword evidence="6" id="KW-0067">ATP-binding</keyword>
<keyword evidence="2" id="KW-0963">Cytoplasm</keyword>
<evidence type="ECO:0000256" key="2">
    <source>
        <dbReference type="ARBA" id="ARBA00022490"/>
    </source>
</evidence>
<dbReference type="Gene3D" id="1.20.59.20">
    <property type="match status" value="1"/>
</dbReference>
<dbReference type="PANTHER" id="PTHR43033">
    <property type="entry name" value="TRNA(ILE)-LYSIDINE SYNTHASE-RELATED"/>
    <property type="match status" value="1"/>
</dbReference>
<dbReference type="SUPFAM" id="SSF82829">
    <property type="entry name" value="MesJ substrate recognition domain-like"/>
    <property type="match status" value="1"/>
</dbReference>
<keyword evidence="4" id="KW-0819">tRNA processing</keyword>
<dbReference type="HAMAP" id="MF_01161">
    <property type="entry name" value="tRNA_Ile_lys_synt"/>
    <property type="match status" value="1"/>
</dbReference>
<dbReference type="CDD" id="cd01992">
    <property type="entry name" value="TilS_N"/>
    <property type="match status" value="1"/>
</dbReference>
<gene>
    <name evidence="10" type="ORF">UFOPK1766_00047</name>
</gene>
<evidence type="ECO:0000256" key="3">
    <source>
        <dbReference type="ARBA" id="ARBA00022598"/>
    </source>
</evidence>
<dbReference type="GO" id="GO:0005524">
    <property type="term" value="F:ATP binding"/>
    <property type="evidence" value="ECO:0007669"/>
    <property type="project" value="UniProtKB-KW"/>
</dbReference>
<evidence type="ECO:0000259" key="9">
    <source>
        <dbReference type="Pfam" id="PF09179"/>
    </source>
</evidence>
<reference evidence="10" key="1">
    <citation type="submission" date="2020-05" db="EMBL/GenBank/DDBJ databases">
        <authorList>
            <person name="Chiriac C."/>
            <person name="Salcher M."/>
            <person name="Ghai R."/>
            <person name="Kavagutti S V."/>
        </authorList>
    </citation>
    <scope>NUCLEOTIDE SEQUENCE</scope>
</reference>
<dbReference type="InterPro" id="IPR012094">
    <property type="entry name" value="tRNA_Ile_lys_synt"/>
</dbReference>
<evidence type="ECO:0000313" key="10">
    <source>
        <dbReference type="EMBL" id="CAB4574631.1"/>
    </source>
</evidence>
<dbReference type="SUPFAM" id="SSF52402">
    <property type="entry name" value="Adenine nucleotide alpha hydrolases-like"/>
    <property type="match status" value="1"/>
</dbReference>
<dbReference type="InterPro" id="IPR015262">
    <property type="entry name" value="tRNA_Ile_lys_synt_subst-bd"/>
</dbReference>
<feature type="domain" description="tRNA(Ile)-lysidine synthase substrate-binding" evidence="9">
    <location>
        <begin position="247"/>
        <end position="313"/>
    </location>
</feature>
<dbReference type="Pfam" id="PF09179">
    <property type="entry name" value="TilS"/>
    <property type="match status" value="1"/>
</dbReference>
<dbReference type="NCBIfam" id="TIGR02432">
    <property type="entry name" value="lysidine_TilS_N"/>
    <property type="match status" value="1"/>
</dbReference>
<dbReference type="EC" id="6.3.4.19" evidence="1"/>
<evidence type="ECO:0000256" key="6">
    <source>
        <dbReference type="ARBA" id="ARBA00022840"/>
    </source>
</evidence>
<dbReference type="Pfam" id="PF01171">
    <property type="entry name" value="ATP_bind_3"/>
    <property type="match status" value="1"/>
</dbReference>
<sequence>MSTSNTPNLWEIRKALKPFLNDLTQPVLFGCSGGADSMALAIALFAECGGEKVIPVVVDHGLQPNSDQITAKVVEQLKTIGYKKVETAVAQVIVTDGLEASARRARYKVFHQFIDSYQPKYFFLAHTLNDQAETALLGLARGSGARSLSGMATQNNLFVRPLLKITRQMSEAACAEVGIDFWSDPHNQDLKFARVRVRKNVLPALEENLGPGITEALVRTADLLRDDADALDGFANEFFAQVDPKNLEVKDLERLPKAIRSRVLRLAIYQAGAPSGSLTAEHIEAAEALISNWHGQKEVSLPGNVKLLRNSGRIVLSANT</sequence>
<dbReference type="InterPro" id="IPR011063">
    <property type="entry name" value="TilS/TtcA_N"/>
</dbReference>
<dbReference type="InterPro" id="IPR012795">
    <property type="entry name" value="tRNA_Ile_lys_synt_N"/>
</dbReference>
<evidence type="ECO:0000256" key="7">
    <source>
        <dbReference type="ARBA" id="ARBA00048539"/>
    </source>
</evidence>
<dbReference type="EMBL" id="CAEZTW010000003">
    <property type="protein sequence ID" value="CAB4574631.1"/>
    <property type="molecule type" value="Genomic_DNA"/>
</dbReference>
<evidence type="ECO:0000256" key="5">
    <source>
        <dbReference type="ARBA" id="ARBA00022741"/>
    </source>
</evidence>
<dbReference type="GO" id="GO:0032267">
    <property type="term" value="F:tRNA(Ile)-lysidine synthase activity"/>
    <property type="evidence" value="ECO:0007669"/>
    <property type="project" value="UniProtKB-EC"/>
</dbReference>
<evidence type="ECO:0000256" key="1">
    <source>
        <dbReference type="ARBA" id="ARBA00013267"/>
    </source>
</evidence>
<keyword evidence="5" id="KW-0547">Nucleotide-binding</keyword>
<dbReference type="PANTHER" id="PTHR43033:SF1">
    <property type="entry name" value="TRNA(ILE)-LYSIDINE SYNTHASE-RELATED"/>
    <property type="match status" value="1"/>
</dbReference>
<name>A0A6J6EDS0_9ZZZZ</name>
<evidence type="ECO:0000259" key="8">
    <source>
        <dbReference type="Pfam" id="PF01171"/>
    </source>
</evidence>
<evidence type="ECO:0000256" key="4">
    <source>
        <dbReference type="ARBA" id="ARBA00022694"/>
    </source>
</evidence>
<keyword evidence="3" id="KW-0436">Ligase</keyword>
<proteinExistence type="inferred from homology"/>
<dbReference type="GO" id="GO:0008033">
    <property type="term" value="P:tRNA processing"/>
    <property type="evidence" value="ECO:0007669"/>
    <property type="project" value="UniProtKB-KW"/>
</dbReference>
<comment type="catalytic activity">
    <reaction evidence="7">
        <text>cytidine(34) in tRNA(Ile2) + L-lysine + ATP = lysidine(34) in tRNA(Ile2) + AMP + diphosphate + H(+)</text>
        <dbReference type="Rhea" id="RHEA:43744"/>
        <dbReference type="Rhea" id="RHEA-COMP:10625"/>
        <dbReference type="Rhea" id="RHEA-COMP:10670"/>
        <dbReference type="ChEBI" id="CHEBI:15378"/>
        <dbReference type="ChEBI" id="CHEBI:30616"/>
        <dbReference type="ChEBI" id="CHEBI:32551"/>
        <dbReference type="ChEBI" id="CHEBI:33019"/>
        <dbReference type="ChEBI" id="CHEBI:82748"/>
        <dbReference type="ChEBI" id="CHEBI:83665"/>
        <dbReference type="ChEBI" id="CHEBI:456215"/>
        <dbReference type="EC" id="6.3.4.19"/>
    </reaction>
</comment>
<feature type="domain" description="tRNA(Ile)-lysidine/2-thiocytidine synthase N-terminal" evidence="8">
    <location>
        <begin position="27"/>
        <end position="200"/>
    </location>
</feature>
<dbReference type="InterPro" id="IPR014729">
    <property type="entry name" value="Rossmann-like_a/b/a_fold"/>
</dbReference>